<gene>
    <name evidence="1" type="ORF">BOO71_0010330</name>
</gene>
<protein>
    <submittedName>
        <fullName evidence="1">Uncharacterized protein</fullName>
    </submittedName>
</protein>
<dbReference type="OrthoDB" id="64274at2"/>
<organism evidence="1 2">
    <name type="scientific">Deinococcus marmoris</name>
    <dbReference type="NCBI Taxonomy" id="249408"/>
    <lineage>
        <taxon>Bacteria</taxon>
        <taxon>Thermotogati</taxon>
        <taxon>Deinococcota</taxon>
        <taxon>Deinococci</taxon>
        <taxon>Deinococcales</taxon>
        <taxon>Deinococcaceae</taxon>
        <taxon>Deinococcus</taxon>
    </lineage>
</organism>
<name>A0A1U7NVI1_9DEIO</name>
<dbReference type="EMBL" id="MSTI01000118">
    <property type="protein sequence ID" value="OLV16932.1"/>
    <property type="molecule type" value="Genomic_DNA"/>
</dbReference>
<evidence type="ECO:0000313" key="1">
    <source>
        <dbReference type="EMBL" id="OLV16932.1"/>
    </source>
</evidence>
<proteinExistence type="predicted"/>
<dbReference type="STRING" id="249408.BOO71_0010330"/>
<reference evidence="1 2" key="1">
    <citation type="submission" date="2017-01" db="EMBL/GenBank/DDBJ databases">
        <title>Genome Analysis of Deinococcus marmoris KOPRI26562.</title>
        <authorList>
            <person name="Kim J.H."/>
            <person name="Oh H.-M."/>
        </authorList>
    </citation>
    <scope>NUCLEOTIDE SEQUENCE [LARGE SCALE GENOMIC DNA]</scope>
    <source>
        <strain evidence="1 2">KOPRI26562</strain>
    </source>
</reference>
<evidence type="ECO:0000313" key="2">
    <source>
        <dbReference type="Proteomes" id="UP000186607"/>
    </source>
</evidence>
<dbReference type="Proteomes" id="UP000186607">
    <property type="component" value="Unassembled WGS sequence"/>
</dbReference>
<dbReference type="RefSeq" id="WP_139323009.1">
    <property type="nucleotide sequence ID" value="NZ_MSTI01000118.1"/>
</dbReference>
<dbReference type="AlphaFoldDB" id="A0A1U7NVI1"/>
<sequence length="239" mass="25774">MDRRVEGSGRLLSQTIRAAREQGELALIASLPHNDLAYAQAALRGGAHALKVHFGLTHRASGQVAPTLHEQRELIPRLRDLAPEVPLGAVLGSDAAQVEESLDLAVELGIDFVSGYAHALPASVFDMDVEVLLAFDDQTPLDWAAALPHRAMLEASVVPHTQYGEPLTAADLLLLGKLRAATSAPLIVPTQKRLTVVDLRLLQRLGVDALMYGVIMTGETAEGFEQVARQFRRVFAEPG</sequence>
<comment type="caution">
    <text evidence="1">The sequence shown here is derived from an EMBL/GenBank/DDBJ whole genome shotgun (WGS) entry which is preliminary data.</text>
</comment>
<keyword evidence="2" id="KW-1185">Reference proteome</keyword>
<accession>A0A1U7NVI1</accession>
<dbReference type="SUPFAM" id="SSF51569">
    <property type="entry name" value="Aldolase"/>
    <property type="match status" value="1"/>
</dbReference>